<accession>A0AAE1QM78</accession>
<proteinExistence type="predicted"/>
<evidence type="ECO:0000313" key="1">
    <source>
        <dbReference type="EMBL" id="KAK4328138.1"/>
    </source>
</evidence>
<dbReference type="AlphaFoldDB" id="A0AAE1QM78"/>
<dbReference type="Proteomes" id="UP001292094">
    <property type="component" value="Unassembled WGS sequence"/>
</dbReference>
<reference evidence="1" key="1">
    <citation type="submission" date="2023-11" db="EMBL/GenBank/DDBJ databases">
        <title>Genome assemblies of two species of porcelain crab, Petrolisthes cinctipes and Petrolisthes manimaculis (Anomura: Porcellanidae).</title>
        <authorList>
            <person name="Angst P."/>
        </authorList>
    </citation>
    <scope>NUCLEOTIDE SEQUENCE</scope>
    <source>
        <strain evidence="1">PB745_02</strain>
        <tissue evidence="1">Gill</tissue>
    </source>
</reference>
<gene>
    <name evidence="1" type="ORF">Pmani_001418</name>
</gene>
<comment type="caution">
    <text evidence="1">The sequence shown here is derived from an EMBL/GenBank/DDBJ whole genome shotgun (WGS) entry which is preliminary data.</text>
</comment>
<name>A0AAE1QM78_9EUCA</name>
<keyword evidence="2" id="KW-1185">Reference proteome</keyword>
<dbReference type="EMBL" id="JAWZYT010000096">
    <property type="protein sequence ID" value="KAK4328138.1"/>
    <property type="molecule type" value="Genomic_DNA"/>
</dbReference>
<sequence>MKVNAYTTGDHQLDHKSVDGSVRPVRCWLGCCGKLEGIDWLSKVLLEALRNAKVVESVMGSWEECKSCGKLGGMQGLLKAGRIQGLWKAGRNARVVKSWEELMQGLRKVLWVTGRNVRV</sequence>
<evidence type="ECO:0000313" key="2">
    <source>
        <dbReference type="Proteomes" id="UP001292094"/>
    </source>
</evidence>
<protein>
    <submittedName>
        <fullName evidence="1">Uncharacterized protein</fullName>
    </submittedName>
</protein>
<organism evidence="1 2">
    <name type="scientific">Petrolisthes manimaculis</name>
    <dbReference type="NCBI Taxonomy" id="1843537"/>
    <lineage>
        <taxon>Eukaryota</taxon>
        <taxon>Metazoa</taxon>
        <taxon>Ecdysozoa</taxon>
        <taxon>Arthropoda</taxon>
        <taxon>Crustacea</taxon>
        <taxon>Multicrustacea</taxon>
        <taxon>Malacostraca</taxon>
        <taxon>Eumalacostraca</taxon>
        <taxon>Eucarida</taxon>
        <taxon>Decapoda</taxon>
        <taxon>Pleocyemata</taxon>
        <taxon>Anomura</taxon>
        <taxon>Galatheoidea</taxon>
        <taxon>Porcellanidae</taxon>
        <taxon>Petrolisthes</taxon>
    </lineage>
</organism>